<sequence>MNPSAKPPELERAIGCLGAGAILAGTVIGTGIFLVPSTIARETGSVWAVFLVWVVGGFLSLAGALSYAELGAAFPEAGGEYIFLRRAYGPLWGFLFGWQQVVIGKTGSIAGIATAFAIFLGFFVHDLDQPVWQYSIAGLDLTLTGVQLTALAGILVFTLLNYGGVVLGSEVQNVLTLLKVGAIVVLAVLGLASDKGSWEHFSDAGTVSARIGIESFGTALAAALWAYDGWNNVTMIGAEIKNPQRTIPRVLIFGIAAVMAVYLLINLAYFYVLPLAEVQQSGRLAQDMASLALGEWGGRAITVAAIVSTLAALNGAILTGARVSYAMARDGLFFRHMGDIDPVHRTPAKALIVQGLAAGALILILGRDERAFERLFSYAIFGEWAFYGITALAVIALRLREPALPRPYRTLGYPWVPLAFFLVACAFCTGMVLHNPRDAGLGLALLAAGLPFYAYWRFRTDAGSDARRE</sequence>
<feature type="transmembrane region" description="Helical" evidence="5">
    <location>
        <begin position="411"/>
        <end position="433"/>
    </location>
</feature>
<feature type="transmembrane region" description="Helical" evidence="5">
    <location>
        <begin position="102"/>
        <end position="124"/>
    </location>
</feature>
<keyword evidence="3 5" id="KW-1133">Transmembrane helix</keyword>
<evidence type="ECO:0000313" key="6">
    <source>
        <dbReference type="EMBL" id="CAI8826760.1"/>
    </source>
</evidence>
<dbReference type="EMBL" id="OX458333">
    <property type="protein sequence ID" value="CAI8826760.1"/>
    <property type="molecule type" value="Genomic_DNA"/>
</dbReference>
<reference evidence="6 7" key="1">
    <citation type="submission" date="2023-03" db="EMBL/GenBank/DDBJ databases">
        <authorList>
            <person name="Pearce D."/>
        </authorList>
    </citation>
    <scope>NUCLEOTIDE SEQUENCE [LARGE SCALE GENOMIC DNA]</scope>
    <source>
        <strain evidence="6">Msz</strain>
    </source>
</reference>
<organism evidence="6 7">
    <name type="scientific">Methylocaldum szegediense</name>
    <dbReference type="NCBI Taxonomy" id="73780"/>
    <lineage>
        <taxon>Bacteria</taxon>
        <taxon>Pseudomonadati</taxon>
        <taxon>Pseudomonadota</taxon>
        <taxon>Gammaproteobacteria</taxon>
        <taxon>Methylococcales</taxon>
        <taxon>Methylococcaceae</taxon>
        <taxon>Methylocaldum</taxon>
    </lineage>
</organism>
<evidence type="ECO:0000313" key="7">
    <source>
        <dbReference type="Proteomes" id="UP001162030"/>
    </source>
</evidence>
<dbReference type="Pfam" id="PF13520">
    <property type="entry name" value="AA_permease_2"/>
    <property type="match status" value="1"/>
</dbReference>
<feature type="transmembrane region" description="Helical" evidence="5">
    <location>
        <begin position="250"/>
        <end position="272"/>
    </location>
</feature>
<dbReference type="InterPro" id="IPR002293">
    <property type="entry name" value="AA/rel_permease1"/>
</dbReference>
<proteinExistence type="predicted"/>
<comment type="subcellular location">
    <subcellularLocation>
        <location evidence="1">Membrane</location>
        <topology evidence="1">Multi-pass membrane protein</topology>
    </subcellularLocation>
</comment>
<protein>
    <submittedName>
        <fullName evidence="6">Amino acid permease</fullName>
    </submittedName>
</protein>
<keyword evidence="4 5" id="KW-0472">Membrane</keyword>
<evidence type="ECO:0000256" key="1">
    <source>
        <dbReference type="ARBA" id="ARBA00004141"/>
    </source>
</evidence>
<keyword evidence="2 5" id="KW-0812">Transmembrane</keyword>
<evidence type="ECO:0000256" key="4">
    <source>
        <dbReference type="ARBA" id="ARBA00023136"/>
    </source>
</evidence>
<dbReference type="Gene3D" id="1.20.1740.10">
    <property type="entry name" value="Amino acid/polyamine transporter I"/>
    <property type="match status" value="1"/>
</dbReference>
<feature type="transmembrane region" description="Helical" evidence="5">
    <location>
        <begin position="378"/>
        <end position="399"/>
    </location>
</feature>
<feature type="transmembrane region" description="Helical" evidence="5">
    <location>
        <begin position="300"/>
        <end position="325"/>
    </location>
</feature>
<evidence type="ECO:0000256" key="5">
    <source>
        <dbReference type="SAM" id="Phobius"/>
    </source>
</evidence>
<feature type="transmembrane region" description="Helical" evidence="5">
    <location>
        <begin position="12"/>
        <end position="35"/>
    </location>
</feature>
<feature type="transmembrane region" description="Helical" evidence="5">
    <location>
        <begin position="136"/>
        <end position="162"/>
    </location>
</feature>
<dbReference type="PANTHER" id="PTHR11785:SF512">
    <property type="entry name" value="SOBREMESA, ISOFORM B"/>
    <property type="match status" value="1"/>
</dbReference>
<gene>
    <name evidence="6" type="ORF">MSZNOR_2066</name>
</gene>
<dbReference type="PIRSF" id="PIRSF006060">
    <property type="entry name" value="AA_transporter"/>
    <property type="match status" value="1"/>
</dbReference>
<feature type="transmembrane region" description="Helical" evidence="5">
    <location>
        <begin position="174"/>
        <end position="192"/>
    </location>
</feature>
<dbReference type="InterPro" id="IPR050598">
    <property type="entry name" value="AminoAcid_Transporter"/>
</dbReference>
<keyword evidence="7" id="KW-1185">Reference proteome</keyword>
<dbReference type="Proteomes" id="UP001162030">
    <property type="component" value="Chromosome"/>
</dbReference>
<accession>A0ABM9I1E4</accession>
<name>A0ABM9I1E4_9GAMM</name>
<dbReference type="RefSeq" id="WP_036269272.1">
    <property type="nucleotide sequence ID" value="NZ_OX458333.1"/>
</dbReference>
<evidence type="ECO:0000256" key="3">
    <source>
        <dbReference type="ARBA" id="ARBA00022989"/>
    </source>
</evidence>
<feature type="transmembrane region" description="Helical" evidence="5">
    <location>
        <begin position="47"/>
        <end position="68"/>
    </location>
</feature>
<evidence type="ECO:0000256" key="2">
    <source>
        <dbReference type="ARBA" id="ARBA00022692"/>
    </source>
</evidence>
<dbReference type="PANTHER" id="PTHR11785">
    <property type="entry name" value="AMINO ACID TRANSPORTER"/>
    <property type="match status" value="1"/>
</dbReference>
<feature type="transmembrane region" description="Helical" evidence="5">
    <location>
        <begin position="439"/>
        <end position="458"/>
    </location>
</feature>